<evidence type="ECO:0000256" key="1">
    <source>
        <dbReference type="ARBA" id="ARBA00006271"/>
    </source>
</evidence>
<reference evidence="7 8" key="1">
    <citation type="submission" date="2019-07" db="EMBL/GenBank/DDBJ databases">
        <authorList>
            <person name="Huq M.A."/>
        </authorList>
    </citation>
    <scope>NUCLEOTIDE SEQUENCE [LARGE SCALE GENOMIC DNA]</scope>
    <source>
        <strain evidence="7 8">MAH-19</strain>
    </source>
</reference>
<dbReference type="Gene3D" id="3.40.50.300">
    <property type="entry name" value="P-loop containing nucleotide triphosphate hydrolases"/>
    <property type="match status" value="1"/>
</dbReference>
<dbReference type="GO" id="GO:0140664">
    <property type="term" value="F:ATP-dependent DNA damage sensor activity"/>
    <property type="evidence" value="ECO:0007669"/>
    <property type="project" value="InterPro"/>
</dbReference>
<accession>A0A556MXM6</accession>
<dbReference type="InterPro" id="IPR007696">
    <property type="entry name" value="DNA_mismatch_repair_MutS_core"/>
</dbReference>
<evidence type="ECO:0000313" key="8">
    <source>
        <dbReference type="Proteomes" id="UP000318733"/>
    </source>
</evidence>
<keyword evidence="5" id="KW-0234">DNA repair</keyword>
<keyword evidence="8" id="KW-1185">Reference proteome</keyword>
<dbReference type="OrthoDB" id="1097361at2"/>
<evidence type="ECO:0000256" key="3">
    <source>
        <dbReference type="ARBA" id="ARBA00022840"/>
    </source>
</evidence>
<dbReference type="PANTHER" id="PTHR11361:SF34">
    <property type="entry name" value="DNA MISMATCH REPAIR PROTEIN MSH1, MITOCHONDRIAL"/>
    <property type="match status" value="1"/>
</dbReference>
<gene>
    <name evidence="7" type="ORF">FO440_09975</name>
</gene>
<sequence length="467" mass="52964">MVIINNEGIEKILKKGLDREISINNKYGFTVDKQTLADLNLLDKYKPNSVYSLFNQVRTDGGERLLREMFHHPLTNAEQINKRSDLFKFFTGLNIEFPITNEIFTRAENYLDTGTYPNYLASISGLAAQKIQSNLVNDERYPLLFNGLLATIEMLNHFRDFIVKLAAKYSNNSPYQEELNFLSTLFKDPRLQWLSAERNVQELPFLKVTRYDFLLKNTLRKEMEIVMSSLYHLDVYIAVSATAKQRNFLFANASTSEMPYIRSKALWHPSLIKGIPNPVNFNSRENLLFLTGANMAGKSTLMKAFGIAIYLAHMGFPVAAKDLEFSVMDGLRSSINVADDLSMGYSHFYAEVLRVKTVAKEVAKGKNLVILFDELFKGTNVKDAYDGTLAITQGFAAYRNCFFIISTHIVEVGEALKALTTNVRFAYLPTVMNGLAPQYTYRIEEGITADKQGMIIIQNEGVLDVLK</sequence>
<dbReference type="GO" id="GO:0030983">
    <property type="term" value="F:mismatched DNA binding"/>
    <property type="evidence" value="ECO:0007669"/>
    <property type="project" value="InterPro"/>
</dbReference>
<keyword evidence="5" id="KW-0227">DNA damage</keyword>
<dbReference type="InterPro" id="IPR036187">
    <property type="entry name" value="DNA_mismatch_repair_MutS_sf"/>
</dbReference>
<dbReference type="AlphaFoldDB" id="A0A556MXM6"/>
<keyword evidence="2" id="KW-0547">Nucleotide-binding</keyword>
<comment type="similarity">
    <text evidence="1">Belongs to the DNA mismatch repair MutS family.</text>
</comment>
<dbReference type="InterPro" id="IPR045076">
    <property type="entry name" value="MutS"/>
</dbReference>
<dbReference type="Pfam" id="PF05192">
    <property type="entry name" value="MutS_III"/>
    <property type="match status" value="1"/>
</dbReference>
<evidence type="ECO:0000256" key="2">
    <source>
        <dbReference type="ARBA" id="ARBA00022741"/>
    </source>
</evidence>
<proteinExistence type="inferred from homology"/>
<dbReference type="GO" id="GO:0005524">
    <property type="term" value="F:ATP binding"/>
    <property type="evidence" value="ECO:0007669"/>
    <property type="project" value="UniProtKB-KW"/>
</dbReference>
<organism evidence="7 8">
    <name type="scientific">Mucilaginibacter corticis</name>
    <dbReference type="NCBI Taxonomy" id="2597670"/>
    <lineage>
        <taxon>Bacteria</taxon>
        <taxon>Pseudomonadati</taxon>
        <taxon>Bacteroidota</taxon>
        <taxon>Sphingobacteriia</taxon>
        <taxon>Sphingobacteriales</taxon>
        <taxon>Sphingobacteriaceae</taxon>
        <taxon>Mucilaginibacter</taxon>
    </lineage>
</organism>
<dbReference type="Pfam" id="PF00488">
    <property type="entry name" value="MutS_V"/>
    <property type="match status" value="1"/>
</dbReference>
<dbReference type="InterPro" id="IPR027417">
    <property type="entry name" value="P-loop_NTPase"/>
</dbReference>
<dbReference type="SUPFAM" id="SSF48334">
    <property type="entry name" value="DNA repair protein MutS, domain III"/>
    <property type="match status" value="1"/>
</dbReference>
<keyword evidence="4" id="KW-0238">DNA-binding</keyword>
<protein>
    <submittedName>
        <fullName evidence="7">DNA mismatch repair protein</fullName>
    </submittedName>
</protein>
<name>A0A556MXM6_9SPHI</name>
<feature type="domain" description="DNA mismatch repair proteins mutS family" evidence="6">
    <location>
        <begin position="285"/>
        <end position="467"/>
    </location>
</feature>
<dbReference type="SMART" id="SM00534">
    <property type="entry name" value="MUTSac"/>
    <property type="match status" value="1"/>
</dbReference>
<evidence type="ECO:0000313" key="7">
    <source>
        <dbReference type="EMBL" id="TSJ44681.1"/>
    </source>
</evidence>
<dbReference type="InterPro" id="IPR000432">
    <property type="entry name" value="DNA_mismatch_repair_MutS_C"/>
</dbReference>
<evidence type="ECO:0000256" key="4">
    <source>
        <dbReference type="ARBA" id="ARBA00023125"/>
    </source>
</evidence>
<dbReference type="Proteomes" id="UP000318733">
    <property type="component" value="Unassembled WGS sequence"/>
</dbReference>
<keyword evidence="3" id="KW-0067">ATP-binding</keyword>
<dbReference type="PANTHER" id="PTHR11361">
    <property type="entry name" value="DNA MISMATCH REPAIR PROTEIN MUTS FAMILY MEMBER"/>
    <property type="match status" value="1"/>
</dbReference>
<evidence type="ECO:0000256" key="5">
    <source>
        <dbReference type="ARBA" id="ARBA00023204"/>
    </source>
</evidence>
<dbReference type="Gene3D" id="1.10.1420.10">
    <property type="match status" value="1"/>
</dbReference>
<dbReference type="EMBL" id="VLPK01000001">
    <property type="protein sequence ID" value="TSJ44681.1"/>
    <property type="molecule type" value="Genomic_DNA"/>
</dbReference>
<comment type="caution">
    <text evidence="7">The sequence shown here is derived from an EMBL/GenBank/DDBJ whole genome shotgun (WGS) entry which is preliminary data.</text>
</comment>
<evidence type="ECO:0000259" key="6">
    <source>
        <dbReference type="SMART" id="SM00534"/>
    </source>
</evidence>
<dbReference type="GO" id="GO:0006298">
    <property type="term" value="P:mismatch repair"/>
    <property type="evidence" value="ECO:0007669"/>
    <property type="project" value="InterPro"/>
</dbReference>
<dbReference type="SUPFAM" id="SSF52540">
    <property type="entry name" value="P-loop containing nucleoside triphosphate hydrolases"/>
    <property type="match status" value="1"/>
</dbReference>